<evidence type="ECO:0000313" key="1">
    <source>
        <dbReference type="EMBL" id="CAE7393686.1"/>
    </source>
</evidence>
<protein>
    <submittedName>
        <fullName evidence="1">IlvG protein</fullName>
    </submittedName>
</protein>
<dbReference type="EMBL" id="CAJNIZ010017113">
    <property type="protein sequence ID" value="CAE7393686.1"/>
    <property type="molecule type" value="Genomic_DNA"/>
</dbReference>
<keyword evidence="2" id="KW-1185">Reference proteome</keyword>
<dbReference type="OrthoDB" id="424775at2759"/>
<reference evidence="1" key="1">
    <citation type="submission" date="2021-02" db="EMBL/GenBank/DDBJ databases">
        <authorList>
            <person name="Dougan E. K."/>
            <person name="Rhodes N."/>
            <person name="Thang M."/>
            <person name="Chan C."/>
        </authorList>
    </citation>
    <scope>NUCLEOTIDE SEQUENCE</scope>
</reference>
<evidence type="ECO:0000313" key="2">
    <source>
        <dbReference type="Proteomes" id="UP000649617"/>
    </source>
</evidence>
<dbReference type="AlphaFoldDB" id="A0A812QLT3"/>
<proteinExistence type="predicted"/>
<organism evidence="1 2">
    <name type="scientific">Symbiodinium pilosum</name>
    <name type="common">Dinoflagellate</name>
    <dbReference type="NCBI Taxonomy" id="2952"/>
    <lineage>
        <taxon>Eukaryota</taxon>
        <taxon>Sar</taxon>
        <taxon>Alveolata</taxon>
        <taxon>Dinophyceae</taxon>
        <taxon>Suessiales</taxon>
        <taxon>Symbiodiniaceae</taxon>
        <taxon>Symbiodinium</taxon>
    </lineage>
</organism>
<sequence length="159" mass="16981">MDTTDALALSIVAKHCECSQVAAEDAVQVQEEIGRIAMLDQIQTASDPKCPMCRSKLQLHGGRLENFLEGTATLSADERSYLQAMLDGANARQDWSDMNFMERTGYAGSLAASAAAGFAQVMIMRTGWTAGGIAPRADLRVAQLAGAGAAVAFRVWRGR</sequence>
<gene>
    <name evidence="1" type="primary">ilvG</name>
    <name evidence="1" type="ORF">SPIL2461_LOCUS9671</name>
</gene>
<accession>A0A812QLT3</accession>
<name>A0A812QLT3_SYMPI</name>
<comment type="caution">
    <text evidence="1">The sequence shown here is derived from an EMBL/GenBank/DDBJ whole genome shotgun (WGS) entry which is preliminary data.</text>
</comment>
<dbReference type="Proteomes" id="UP000649617">
    <property type="component" value="Unassembled WGS sequence"/>
</dbReference>